<comment type="caution">
    <text evidence="3">The sequence shown here is derived from an EMBL/GenBank/DDBJ whole genome shotgun (WGS) entry which is preliminary data.</text>
</comment>
<feature type="domain" description="TadE-like" evidence="2">
    <location>
        <begin position="6"/>
        <end position="48"/>
    </location>
</feature>
<sequence length="123" mass="13328">MKSQNGQSLVEFALIVPLILLLLFGMFDIGRVLFSAVALEHAAREGARVASVGKTNAEVIASINNATTGLDTNQVSVSISTEARNSGENIEIYLSYPVNMINPLLRSFQHSFTISSKSVMRVE</sequence>
<feature type="transmembrane region" description="Helical" evidence="1">
    <location>
        <begin position="12"/>
        <end position="34"/>
    </location>
</feature>
<dbReference type="Pfam" id="PF07811">
    <property type="entry name" value="TadE"/>
    <property type="match status" value="1"/>
</dbReference>
<dbReference type="Proteomes" id="UP000322524">
    <property type="component" value="Unassembled WGS sequence"/>
</dbReference>
<name>A0A5D4T5N8_9BACI</name>
<dbReference type="AlphaFoldDB" id="A0A5D4T5N8"/>
<keyword evidence="1" id="KW-0472">Membrane</keyword>
<evidence type="ECO:0000259" key="2">
    <source>
        <dbReference type="Pfam" id="PF07811"/>
    </source>
</evidence>
<evidence type="ECO:0000256" key="1">
    <source>
        <dbReference type="SAM" id="Phobius"/>
    </source>
</evidence>
<organism evidence="3 4">
    <name type="scientific">Sutcliffiella horikoshii</name>
    <dbReference type="NCBI Taxonomy" id="79883"/>
    <lineage>
        <taxon>Bacteria</taxon>
        <taxon>Bacillati</taxon>
        <taxon>Bacillota</taxon>
        <taxon>Bacilli</taxon>
        <taxon>Bacillales</taxon>
        <taxon>Bacillaceae</taxon>
        <taxon>Sutcliffiella</taxon>
    </lineage>
</organism>
<proteinExistence type="predicted"/>
<keyword evidence="1" id="KW-1133">Transmembrane helix</keyword>
<evidence type="ECO:0000313" key="4">
    <source>
        <dbReference type="Proteomes" id="UP000322524"/>
    </source>
</evidence>
<gene>
    <name evidence="3" type="ORF">FZC76_03815</name>
</gene>
<keyword evidence="1" id="KW-0812">Transmembrane</keyword>
<dbReference type="OrthoDB" id="1683505at2"/>
<accession>A0A5D4T5N8</accession>
<dbReference type="EMBL" id="VTEV01000001">
    <property type="protein sequence ID" value="TYS71030.1"/>
    <property type="molecule type" value="Genomic_DNA"/>
</dbReference>
<reference evidence="3 4" key="1">
    <citation type="submission" date="2019-08" db="EMBL/GenBank/DDBJ databases">
        <title>Bacillus genomes from the desert of Cuatro Cienegas, Coahuila.</title>
        <authorList>
            <person name="Olmedo-Alvarez G."/>
        </authorList>
    </citation>
    <scope>NUCLEOTIDE SEQUENCE [LARGE SCALE GENOMIC DNA]</scope>
    <source>
        <strain evidence="3 4">CH28_1T</strain>
    </source>
</reference>
<evidence type="ECO:0000313" key="3">
    <source>
        <dbReference type="EMBL" id="TYS71030.1"/>
    </source>
</evidence>
<dbReference type="InterPro" id="IPR012495">
    <property type="entry name" value="TadE-like_dom"/>
</dbReference>
<dbReference type="RefSeq" id="WP_148986928.1">
    <property type="nucleotide sequence ID" value="NZ_VTEV01000001.1"/>
</dbReference>
<protein>
    <submittedName>
        <fullName evidence="3">Pilus assembly protein</fullName>
    </submittedName>
</protein>